<dbReference type="OrthoDB" id="8479357at2"/>
<dbReference type="InterPro" id="IPR036388">
    <property type="entry name" value="WH-like_DNA-bd_sf"/>
</dbReference>
<sequence length="311" mass="34227">MDIKQLTYFVAVFEHANLSHAASHLAVAQSAISHHIGKLEAELGTPLFVRKPRGMEPTAAGQRLFSHARHILASIRNAEQDMLHNAEEIAGEFAIGLPFSVMKGISVPLMRRVLSDFPKVRLSIVEGLSGSTHNALLASDVDMALFYNPNRNPEITIVPVLEEDILCVGRTSIISDSRGPITFAELSELPVLLLRHGASARALIDRPGLLSRLEANAPLQLNSISGITNGMLAGLGCTIAPQVFVRDHLDTGALHARSIIEPQLTRRLYLGYRRDYPSNRLFEAIRTLVLDLIEQEVRSNAWVAEYCYRGS</sequence>
<dbReference type="Proteomes" id="UP000234881">
    <property type="component" value="Unassembled WGS sequence"/>
</dbReference>
<dbReference type="SUPFAM" id="SSF46785">
    <property type="entry name" value="Winged helix' DNA-binding domain"/>
    <property type="match status" value="1"/>
</dbReference>
<keyword evidence="5" id="KW-0804">Transcription</keyword>
<dbReference type="Gene3D" id="1.10.10.10">
    <property type="entry name" value="Winged helix-like DNA-binding domain superfamily/Winged helix DNA-binding domain"/>
    <property type="match status" value="1"/>
</dbReference>
<dbReference type="InterPro" id="IPR005119">
    <property type="entry name" value="LysR_subst-bd"/>
</dbReference>
<evidence type="ECO:0000256" key="5">
    <source>
        <dbReference type="ARBA" id="ARBA00023163"/>
    </source>
</evidence>
<protein>
    <submittedName>
        <fullName evidence="7">Transcriptional regulator</fullName>
    </submittedName>
</protein>
<dbReference type="PROSITE" id="PS50931">
    <property type="entry name" value="HTH_LYSR"/>
    <property type="match status" value="1"/>
</dbReference>
<comment type="similarity">
    <text evidence="1">Belongs to the LysR transcriptional regulatory family.</text>
</comment>
<dbReference type="GO" id="GO:0003700">
    <property type="term" value="F:DNA-binding transcription factor activity"/>
    <property type="evidence" value="ECO:0007669"/>
    <property type="project" value="InterPro"/>
</dbReference>
<keyword evidence="3" id="KW-0238">DNA-binding</keyword>
<evidence type="ECO:0000256" key="1">
    <source>
        <dbReference type="ARBA" id="ARBA00009437"/>
    </source>
</evidence>
<organism evidence="7 8">
    <name type="scientific">Cohaesibacter celericrescens</name>
    <dbReference type="NCBI Taxonomy" id="2067669"/>
    <lineage>
        <taxon>Bacteria</taxon>
        <taxon>Pseudomonadati</taxon>
        <taxon>Pseudomonadota</taxon>
        <taxon>Alphaproteobacteria</taxon>
        <taxon>Hyphomicrobiales</taxon>
        <taxon>Cohaesibacteraceae</taxon>
    </lineage>
</organism>
<dbReference type="PRINTS" id="PR00039">
    <property type="entry name" value="HTHLYSR"/>
</dbReference>
<dbReference type="Gene3D" id="3.40.190.10">
    <property type="entry name" value="Periplasmic binding protein-like II"/>
    <property type="match status" value="2"/>
</dbReference>
<keyword evidence="8" id="KW-1185">Reference proteome</keyword>
<dbReference type="Pfam" id="PF00126">
    <property type="entry name" value="HTH_1"/>
    <property type="match status" value="1"/>
</dbReference>
<keyword evidence="4" id="KW-0010">Activator</keyword>
<evidence type="ECO:0000313" key="7">
    <source>
        <dbReference type="EMBL" id="PLW79205.1"/>
    </source>
</evidence>
<comment type="caution">
    <text evidence="7">The sequence shown here is derived from an EMBL/GenBank/DDBJ whole genome shotgun (WGS) entry which is preliminary data.</text>
</comment>
<evidence type="ECO:0000256" key="4">
    <source>
        <dbReference type="ARBA" id="ARBA00023159"/>
    </source>
</evidence>
<reference evidence="7 8" key="1">
    <citation type="submission" date="2018-01" db="EMBL/GenBank/DDBJ databases">
        <title>The draft genome sequence of Cohaesibacter sp. H1304.</title>
        <authorList>
            <person name="Wang N.-N."/>
            <person name="Du Z.-J."/>
        </authorList>
    </citation>
    <scope>NUCLEOTIDE SEQUENCE [LARGE SCALE GENOMIC DNA]</scope>
    <source>
        <strain evidence="7 8">H1304</strain>
    </source>
</reference>
<dbReference type="SUPFAM" id="SSF53850">
    <property type="entry name" value="Periplasmic binding protein-like II"/>
    <property type="match status" value="1"/>
</dbReference>
<feature type="domain" description="HTH lysR-type" evidence="6">
    <location>
        <begin position="1"/>
        <end position="58"/>
    </location>
</feature>
<dbReference type="EMBL" id="PKUQ01000001">
    <property type="protein sequence ID" value="PLW79205.1"/>
    <property type="molecule type" value="Genomic_DNA"/>
</dbReference>
<dbReference type="FunFam" id="1.10.10.10:FF:000001">
    <property type="entry name" value="LysR family transcriptional regulator"/>
    <property type="match status" value="1"/>
</dbReference>
<dbReference type="GO" id="GO:0003677">
    <property type="term" value="F:DNA binding"/>
    <property type="evidence" value="ECO:0007669"/>
    <property type="project" value="UniProtKB-KW"/>
</dbReference>
<gene>
    <name evidence="7" type="ORF">C0081_03005</name>
</gene>
<evidence type="ECO:0000259" key="6">
    <source>
        <dbReference type="PROSITE" id="PS50931"/>
    </source>
</evidence>
<name>A0A2N5XXN1_9HYPH</name>
<evidence type="ECO:0000256" key="3">
    <source>
        <dbReference type="ARBA" id="ARBA00023125"/>
    </source>
</evidence>
<evidence type="ECO:0000256" key="2">
    <source>
        <dbReference type="ARBA" id="ARBA00023015"/>
    </source>
</evidence>
<dbReference type="AlphaFoldDB" id="A0A2N5XXN1"/>
<proteinExistence type="inferred from homology"/>
<dbReference type="PANTHER" id="PTHR30293:SF0">
    <property type="entry name" value="NITROGEN ASSIMILATION REGULATORY PROTEIN NAC"/>
    <property type="match status" value="1"/>
</dbReference>
<dbReference type="InterPro" id="IPR036390">
    <property type="entry name" value="WH_DNA-bd_sf"/>
</dbReference>
<dbReference type="RefSeq" id="WP_101532287.1">
    <property type="nucleotide sequence ID" value="NZ_JBFHIU010000041.1"/>
</dbReference>
<dbReference type="Pfam" id="PF03466">
    <property type="entry name" value="LysR_substrate"/>
    <property type="match status" value="1"/>
</dbReference>
<dbReference type="PANTHER" id="PTHR30293">
    <property type="entry name" value="TRANSCRIPTIONAL REGULATORY PROTEIN NAC-RELATED"/>
    <property type="match status" value="1"/>
</dbReference>
<dbReference type="GO" id="GO:2000142">
    <property type="term" value="P:regulation of DNA-templated transcription initiation"/>
    <property type="evidence" value="ECO:0007669"/>
    <property type="project" value="TreeGrafter"/>
</dbReference>
<keyword evidence="2" id="KW-0805">Transcription regulation</keyword>
<dbReference type="InterPro" id="IPR000847">
    <property type="entry name" value="LysR_HTH_N"/>
</dbReference>
<accession>A0A2N5XXN1</accession>
<evidence type="ECO:0000313" key="8">
    <source>
        <dbReference type="Proteomes" id="UP000234881"/>
    </source>
</evidence>